<gene>
    <name evidence="1" type="ORF">LW347_20960</name>
</gene>
<dbReference type="KEGG" id="ppoo:LW347_20960"/>
<accession>A0AAE9NPZ5</accession>
<dbReference type="RefSeq" id="WP_258883518.1">
    <property type="nucleotide sequence ID" value="NZ_CP090065.1"/>
</dbReference>
<sequence length="56" mass="6446">MNESDTIDFFAYLDEASQAVSTWPTWKQEGSDATCFQSNTQEDSRQNIYENLATME</sequence>
<name>A0AAE9NPZ5_9GAMM</name>
<evidence type="ECO:0000313" key="1">
    <source>
        <dbReference type="EMBL" id="UVO08269.1"/>
    </source>
</evidence>
<dbReference type="EMBL" id="CP090065">
    <property type="protein sequence ID" value="UVO08269.1"/>
    <property type="molecule type" value="Genomic_DNA"/>
</dbReference>
<dbReference type="Proteomes" id="UP001059272">
    <property type="component" value="Chromosome"/>
</dbReference>
<dbReference type="AlphaFoldDB" id="A0AAE9NPZ5"/>
<proteinExistence type="predicted"/>
<protein>
    <submittedName>
        <fullName evidence="1">Uncharacterized protein</fullName>
    </submittedName>
</protein>
<reference evidence="1" key="1">
    <citation type="submission" date="2021-12" db="EMBL/GenBank/DDBJ databases">
        <title>Genome sequence of novel Pectobacterium sp. causing blackleg.</title>
        <authorList>
            <person name="Wang J."/>
        </authorList>
    </citation>
    <scope>NUCLEOTIDE SEQUENCE</scope>
    <source>
        <strain evidence="1">BY21311</strain>
    </source>
</reference>
<evidence type="ECO:0000313" key="2">
    <source>
        <dbReference type="Proteomes" id="UP001059272"/>
    </source>
</evidence>
<organism evidence="1 2">
    <name type="scientific">Pectobacterium polonicum</name>
    <dbReference type="NCBI Taxonomy" id="2485124"/>
    <lineage>
        <taxon>Bacteria</taxon>
        <taxon>Pseudomonadati</taxon>
        <taxon>Pseudomonadota</taxon>
        <taxon>Gammaproteobacteria</taxon>
        <taxon>Enterobacterales</taxon>
        <taxon>Pectobacteriaceae</taxon>
        <taxon>Pectobacterium</taxon>
    </lineage>
</organism>